<dbReference type="InterPro" id="IPR013249">
    <property type="entry name" value="RNA_pol_sigma70_r4_t2"/>
</dbReference>
<name>A0ABY7JS37_9FIRM</name>
<keyword evidence="3" id="KW-0805">Transcription regulation</keyword>
<evidence type="ECO:0000256" key="4">
    <source>
        <dbReference type="ARBA" id="ARBA00023082"/>
    </source>
</evidence>
<dbReference type="SUPFAM" id="SSF46894">
    <property type="entry name" value="C-terminal effector domain of the bipartite response regulators"/>
    <property type="match status" value="1"/>
</dbReference>
<sequence length="215" mass="24878">MSRLDNDMLSIDNGQNDLDISYLKKAKEGDKDSIDFLIDKYSPMVKSKARLYFLAGADRDDIIQEGMIGLYKAIRDYDAVKTSAFKSFADMCITRQMITAVKTSNRQKHMPLNTYISLSKPVFEDDSEKTLHEIIRDELDQDPEKLLLGKESYINTEKNIMKLLSPFEEEVLNLYLQDKSYQNIAEKLEKTVKAVDNAIQRIKRKLDKYLENSLD</sequence>
<dbReference type="PROSITE" id="PS00715">
    <property type="entry name" value="SIGMA70_1"/>
    <property type="match status" value="1"/>
</dbReference>
<protein>
    <recommendedName>
        <fullName evidence="2">RNA polymerase sigma factor SigS</fullName>
    </recommendedName>
</protein>
<evidence type="ECO:0000259" key="9">
    <source>
        <dbReference type="PROSITE" id="PS00715"/>
    </source>
</evidence>
<keyword evidence="6" id="KW-0804">Transcription</keyword>
<comment type="similarity">
    <text evidence="1">Belongs to the sigma-70 factor family.</text>
</comment>
<reference evidence="10" key="1">
    <citation type="submission" date="2022-12" db="EMBL/GenBank/DDBJ databases">
        <title>Peptostreptococcus.</title>
        <authorList>
            <person name="Lee S.H."/>
        </authorList>
    </citation>
    <scope>NUCLEOTIDE SEQUENCE</scope>
    <source>
        <strain evidence="10">CBA3647</strain>
    </source>
</reference>
<dbReference type="NCBIfam" id="NF006145">
    <property type="entry name" value="PRK08295.1-2"/>
    <property type="match status" value="1"/>
</dbReference>
<feature type="domain" description="RNA polymerase sigma-70" evidence="9">
    <location>
        <begin position="61"/>
        <end position="74"/>
    </location>
</feature>
<gene>
    <name evidence="10" type="primary">sigH</name>
    <name evidence="10" type="ORF">O0R46_09825</name>
</gene>
<keyword evidence="4" id="KW-0731">Sigma factor</keyword>
<dbReference type="EMBL" id="CP114052">
    <property type="protein sequence ID" value="WAW14868.1"/>
    <property type="molecule type" value="Genomic_DNA"/>
</dbReference>
<dbReference type="PANTHER" id="PTHR30385:SF1">
    <property type="entry name" value="RNA POLYMERASE SIGMA-H FACTOR"/>
    <property type="match status" value="1"/>
</dbReference>
<dbReference type="SUPFAM" id="SSF88946">
    <property type="entry name" value="Sigma2 domain of RNA polymerase sigma factors"/>
    <property type="match status" value="1"/>
</dbReference>
<feature type="coiled-coil region" evidence="8">
    <location>
        <begin position="185"/>
        <end position="212"/>
    </location>
</feature>
<evidence type="ECO:0000256" key="3">
    <source>
        <dbReference type="ARBA" id="ARBA00023015"/>
    </source>
</evidence>
<dbReference type="Pfam" id="PF08281">
    <property type="entry name" value="Sigma70_r4_2"/>
    <property type="match status" value="1"/>
</dbReference>
<keyword evidence="11" id="KW-1185">Reference proteome</keyword>
<dbReference type="PIRSF" id="PIRSF002939">
    <property type="entry name" value="RNA_polymerase_sigma-H_factor"/>
    <property type="match status" value="1"/>
</dbReference>
<dbReference type="InterPro" id="IPR013325">
    <property type="entry name" value="RNA_pol_sigma_r2"/>
</dbReference>
<dbReference type="Gene3D" id="1.10.10.10">
    <property type="entry name" value="Winged helix-like DNA-binding domain superfamily/Winged helix DNA-binding domain"/>
    <property type="match status" value="1"/>
</dbReference>
<dbReference type="Pfam" id="PF04542">
    <property type="entry name" value="Sigma70_r2"/>
    <property type="match status" value="1"/>
</dbReference>
<evidence type="ECO:0000256" key="5">
    <source>
        <dbReference type="ARBA" id="ARBA00023125"/>
    </source>
</evidence>
<dbReference type="InterPro" id="IPR000943">
    <property type="entry name" value="RNA_pol_sigma70"/>
</dbReference>
<evidence type="ECO:0000256" key="8">
    <source>
        <dbReference type="SAM" id="Coils"/>
    </source>
</evidence>
<dbReference type="InterPro" id="IPR007627">
    <property type="entry name" value="RNA_pol_sigma70_r2"/>
</dbReference>
<evidence type="ECO:0000256" key="7">
    <source>
        <dbReference type="ARBA" id="ARBA00024701"/>
    </source>
</evidence>
<keyword evidence="5" id="KW-0238">DNA-binding</keyword>
<accession>A0ABY7JS37</accession>
<organism evidence="10 11">
    <name type="scientific">Peptostreptococcus equinus</name>
    <dbReference type="NCBI Taxonomy" id="3003601"/>
    <lineage>
        <taxon>Bacteria</taxon>
        <taxon>Bacillati</taxon>
        <taxon>Bacillota</taxon>
        <taxon>Clostridia</taxon>
        <taxon>Peptostreptococcales</taxon>
        <taxon>Peptostreptococcaceae</taxon>
        <taxon>Peptostreptococcus</taxon>
    </lineage>
</organism>
<dbReference type="InterPro" id="IPR016032">
    <property type="entry name" value="Sig_transdc_resp-reg_C-effctor"/>
</dbReference>
<proteinExistence type="inferred from homology"/>
<dbReference type="Gene3D" id="1.20.120.1810">
    <property type="match status" value="1"/>
</dbReference>
<dbReference type="InterPro" id="IPR036388">
    <property type="entry name" value="WH-like_DNA-bd_sf"/>
</dbReference>
<evidence type="ECO:0000313" key="10">
    <source>
        <dbReference type="EMBL" id="WAW14868.1"/>
    </source>
</evidence>
<evidence type="ECO:0000313" key="11">
    <source>
        <dbReference type="Proteomes" id="UP001164187"/>
    </source>
</evidence>
<dbReference type="NCBIfam" id="TIGR02937">
    <property type="entry name" value="sigma70-ECF"/>
    <property type="match status" value="1"/>
</dbReference>
<dbReference type="NCBIfam" id="NF006147">
    <property type="entry name" value="PRK08295.1-4"/>
    <property type="match status" value="1"/>
</dbReference>
<evidence type="ECO:0000256" key="6">
    <source>
        <dbReference type="ARBA" id="ARBA00023163"/>
    </source>
</evidence>
<dbReference type="NCBIfam" id="NF006148">
    <property type="entry name" value="PRK08295.1-5"/>
    <property type="match status" value="1"/>
</dbReference>
<dbReference type="PANTHER" id="PTHR30385">
    <property type="entry name" value="SIGMA FACTOR F FLAGELLAR"/>
    <property type="match status" value="1"/>
</dbReference>
<keyword evidence="8" id="KW-0175">Coiled coil</keyword>
<dbReference type="Proteomes" id="UP001164187">
    <property type="component" value="Chromosome"/>
</dbReference>
<dbReference type="InterPro" id="IPR014284">
    <property type="entry name" value="RNA_pol_sigma-70_dom"/>
</dbReference>
<evidence type="ECO:0000256" key="2">
    <source>
        <dbReference type="ARBA" id="ARBA00021245"/>
    </source>
</evidence>
<evidence type="ECO:0000256" key="1">
    <source>
        <dbReference type="ARBA" id="ARBA00007788"/>
    </source>
</evidence>
<dbReference type="RefSeq" id="WP_269311561.1">
    <property type="nucleotide sequence ID" value="NZ_CP114052.1"/>
</dbReference>
<comment type="function">
    <text evidence="7">Sigma factors are initiation factors that promote the attachment of RNA polymerase to specific initiation sites and are then released. Sigma-S contributes to the protection against external stress, thus playing a role in cellular fitness and survival.</text>
</comment>
<dbReference type="InterPro" id="IPR016371">
    <property type="entry name" value="RNA_pol_sigma-H_factor"/>
</dbReference>